<accession>A0A9E6ZNF2</accession>
<evidence type="ECO:0000259" key="1">
    <source>
        <dbReference type="SMART" id="SM00960"/>
    </source>
</evidence>
<name>A0A9E6ZNF2_9FLAO</name>
<dbReference type="SMART" id="SM00960">
    <property type="entry name" value="Robl_LC7"/>
    <property type="match status" value="1"/>
</dbReference>
<reference evidence="2" key="1">
    <citation type="submission" date="2022-03" db="EMBL/GenBank/DDBJ databases">
        <title>Description of Abyssus ytuae gen. nov., sp. nov., a novel member of the family Flavobacteriaceae isolated from the sediment of Mariana Trench.</title>
        <authorList>
            <person name="Zhang J."/>
            <person name="Xu X."/>
        </authorList>
    </citation>
    <scope>NUCLEOTIDE SEQUENCE</scope>
    <source>
        <strain evidence="2">MT3330</strain>
    </source>
</reference>
<dbReference type="AlphaFoldDB" id="A0A9E6ZNF2"/>
<sequence length="108" mass="11881">MSTKVDLNNIMDITGAEAALIADHEGNLIESVNVEYDKNIAAMIQMAFTMNRDLSKDIGNGDLEQVFARSSDGFFVANKLQSNHIIMLLSKDNSKLGMLLKMLSTISK</sequence>
<dbReference type="InterPro" id="IPR004942">
    <property type="entry name" value="Roadblock/LAMTOR2_dom"/>
</dbReference>
<gene>
    <name evidence="2" type="ORF">MQE35_17755</name>
</gene>
<protein>
    <submittedName>
        <fullName evidence="2">Roadblock/LC7 domain-containing protein</fullName>
    </submittedName>
</protein>
<organism evidence="2 3">
    <name type="scientific">Abyssalbus ytuae</name>
    <dbReference type="NCBI Taxonomy" id="2926907"/>
    <lineage>
        <taxon>Bacteria</taxon>
        <taxon>Pseudomonadati</taxon>
        <taxon>Bacteroidota</taxon>
        <taxon>Flavobacteriia</taxon>
        <taxon>Flavobacteriales</taxon>
        <taxon>Flavobacteriaceae</taxon>
        <taxon>Abyssalbus</taxon>
    </lineage>
</organism>
<feature type="domain" description="Roadblock/LAMTOR2" evidence="1">
    <location>
        <begin position="3"/>
        <end position="90"/>
    </location>
</feature>
<evidence type="ECO:0000313" key="3">
    <source>
        <dbReference type="Proteomes" id="UP000831290"/>
    </source>
</evidence>
<evidence type="ECO:0000313" key="2">
    <source>
        <dbReference type="EMBL" id="UOB17570.1"/>
    </source>
</evidence>
<dbReference type="KEGG" id="fbm:MQE35_17755"/>
<keyword evidence="3" id="KW-1185">Reference proteome</keyword>
<dbReference type="Proteomes" id="UP000831290">
    <property type="component" value="Chromosome"/>
</dbReference>
<dbReference type="Pfam" id="PF03259">
    <property type="entry name" value="Robl_LC7"/>
    <property type="match status" value="1"/>
</dbReference>
<dbReference type="Gene3D" id="3.30.450.30">
    <property type="entry name" value="Dynein light chain 2a, cytoplasmic"/>
    <property type="match status" value="1"/>
</dbReference>
<proteinExistence type="predicted"/>
<dbReference type="EMBL" id="CP094358">
    <property type="protein sequence ID" value="UOB17570.1"/>
    <property type="molecule type" value="Genomic_DNA"/>
</dbReference>
<dbReference type="SUPFAM" id="SSF103196">
    <property type="entry name" value="Roadblock/LC7 domain"/>
    <property type="match status" value="1"/>
</dbReference>
<dbReference type="RefSeq" id="WP_255843116.1">
    <property type="nucleotide sequence ID" value="NZ_CP094358.1"/>
</dbReference>